<gene>
    <name evidence="4" type="ORF">GRX01_18160</name>
</gene>
<keyword evidence="2" id="KW-1133">Transmembrane helix</keyword>
<dbReference type="InterPro" id="IPR000835">
    <property type="entry name" value="HTH_MarR-typ"/>
</dbReference>
<proteinExistence type="predicted"/>
<organism evidence="4 5">
    <name type="scientific">Halobaculum saliterrae</name>
    <dbReference type="NCBI Taxonomy" id="2073113"/>
    <lineage>
        <taxon>Archaea</taxon>
        <taxon>Methanobacteriati</taxon>
        <taxon>Methanobacteriota</taxon>
        <taxon>Stenosarchaea group</taxon>
        <taxon>Halobacteria</taxon>
        <taxon>Halobacteriales</taxon>
        <taxon>Haloferacaceae</taxon>
        <taxon>Halobaculum</taxon>
    </lineage>
</organism>
<dbReference type="Pfam" id="PF12802">
    <property type="entry name" value="MarR_2"/>
    <property type="match status" value="1"/>
</dbReference>
<keyword evidence="2" id="KW-0472">Membrane</keyword>
<feature type="transmembrane region" description="Helical" evidence="2">
    <location>
        <begin position="56"/>
        <end position="76"/>
    </location>
</feature>
<dbReference type="EMBL" id="WUUS01000015">
    <property type="protein sequence ID" value="MXR43249.1"/>
    <property type="molecule type" value="Genomic_DNA"/>
</dbReference>
<feature type="compositionally biased region" description="Acidic residues" evidence="1">
    <location>
        <begin position="84"/>
        <end position="93"/>
    </location>
</feature>
<dbReference type="GO" id="GO:0003700">
    <property type="term" value="F:DNA-binding transcription factor activity"/>
    <property type="evidence" value="ECO:0007669"/>
    <property type="project" value="InterPro"/>
</dbReference>
<keyword evidence="2" id="KW-0812">Transmembrane</keyword>
<feature type="compositionally biased region" description="Polar residues" evidence="1">
    <location>
        <begin position="94"/>
        <end position="119"/>
    </location>
</feature>
<feature type="domain" description="HTH marR-type" evidence="3">
    <location>
        <begin position="131"/>
        <end position="181"/>
    </location>
</feature>
<comment type="caution">
    <text evidence="4">The sequence shown here is derived from an EMBL/GenBank/DDBJ whole genome shotgun (WGS) entry which is preliminary data.</text>
</comment>
<name>A0A6B0T9N3_9EURY</name>
<dbReference type="AlphaFoldDB" id="A0A6B0T9N3"/>
<dbReference type="InterPro" id="IPR036390">
    <property type="entry name" value="WH_DNA-bd_sf"/>
</dbReference>
<accession>A0A6B0T9N3</accession>
<protein>
    <submittedName>
        <fullName evidence="4">MarR family transcriptional regulator</fullName>
    </submittedName>
</protein>
<feature type="region of interest" description="Disordered" evidence="1">
    <location>
        <begin position="84"/>
        <end position="124"/>
    </location>
</feature>
<evidence type="ECO:0000256" key="1">
    <source>
        <dbReference type="SAM" id="MobiDB-lite"/>
    </source>
</evidence>
<evidence type="ECO:0000313" key="4">
    <source>
        <dbReference type="EMBL" id="MXR43249.1"/>
    </source>
</evidence>
<dbReference type="CDD" id="cd00090">
    <property type="entry name" value="HTH_ARSR"/>
    <property type="match status" value="1"/>
</dbReference>
<keyword evidence="5" id="KW-1185">Reference proteome</keyword>
<evidence type="ECO:0000259" key="3">
    <source>
        <dbReference type="Pfam" id="PF12802"/>
    </source>
</evidence>
<dbReference type="InterPro" id="IPR036388">
    <property type="entry name" value="WH-like_DNA-bd_sf"/>
</dbReference>
<dbReference type="OrthoDB" id="51606at2157"/>
<reference evidence="4 5" key="1">
    <citation type="submission" date="2019-12" db="EMBL/GenBank/DDBJ databases">
        <title>Isolation and characterization of three novel carbon monoxide-oxidizing members of Halobacteria from salione crusts and soils.</title>
        <authorList>
            <person name="Myers M.R."/>
            <person name="King G.M."/>
        </authorList>
    </citation>
    <scope>NUCLEOTIDE SEQUENCE [LARGE SCALE GENOMIC DNA]</scope>
    <source>
        <strain evidence="4 5">WSA2</strain>
    </source>
</reference>
<dbReference type="Proteomes" id="UP000437065">
    <property type="component" value="Unassembled WGS sequence"/>
</dbReference>
<dbReference type="InterPro" id="IPR011991">
    <property type="entry name" value="ArsR-like_HTH"/>
</dbReference>
<dbReference type="SUPFAM" id="SSF46785">
    <property type="entry name" value="Winged helix' DNA-binding domain"/>
    <property type="match status" value="1"/>
</dbReference>
<sequence>MNHRRADTVVGVLLGFVLLAGGALSWRAYQQRRAIEQSMGSMMDSSMGTMHGPDPLWYVVGTLLVAGVIGGSYYAIRGELTDSEEADTAESIDSDQTSEAPPTSVNDEATPATSINPESDPQGRVLDLLPDDERRVLEPVLNSPGITQIELRDRSDFSKSKVSQTVNSLEERGLLYRERQGRTYRVYPSEDLQNQQT</sequence>
<dbReference type="Gene3D" id="1.10.10.10">
    <property type="entry name" value="Winged helix-like DNA-binding domain superfamily/Winged helix DNA-binding domain"/>
    <property type="match status" value="1"/>
</dbReference>
<evidence type="ECO:0000256" key="2">
    <source>
        <dbReference type="SAM" id="Phobius"/>
    </source>
</evidence>
<evidence type="ECO:0000313" key="5">
    <source>
        <dbReference type="Proteomes" id="UP000437065"/>
    </source>
</evidence>
<dbReference type="RefSeq" id="WP_159671131.1">
    <property type="nucleotide sequence ID" value="NZ_WUUS01000015.1"/>
</dbReference>